<dbReference type="Gene3D" id="1.25.40.20">
    <property type="entry name" value="Ankyrin repeat-containing domain"/>
    <property type="match status" value="1"/>
</dbReference>
<dbReference type="AlphaFoldDB" id="A0A067BYJ7"/>
<dbReference type="InterPro" id="IPR002110">
    <property type="entry name" value="Ankyrin_rpt"/>
</dbReference>
<dbReference type="OrthoDB" id="71307at2759"/>
<gene>
    <name evidence="1" type="ORF">SPRG_13107</name>
</gene>
<dbReference type="SUPFAM" id="SSF48403">
    <property type="entry name" value="Ankyrin repeat"/>
    <property type="match status" value="1"/>
</dbReference>
<dbReference type="SMART" id="SM00248">
    <property type="entry name" value="ANK"/>
    <property type="match status" value="2"/>
</dbReference>
<evidence type="ECO:0000313" key="2">
    <source>
        <dbReference type="Proteomes" id="UP000030745"/>
    </source>
</evidence>
<evidence type="ECO:0000313" key="1">
    <source>
        <dbReference type="EMBL" id="KDO21925.1"/>
    </source>
</evidence>
<organism evidence="1 2">
    <name type="scientific">Saprolegnia parasitica (strain CBS 223.65)</name>
    <dbReference type="NCBI Taxonomy" id="695850"/>
    <lineage>
        <taxon>Eukaryota</taxon>
        <taxon>Sar</taxon>
        <taxon>Stramenopiles</taxon>
        <taxon>Oomycota</taxon>
        <taxon>Saprolegniomycetes</taxon>
        <taxon>Saprolegniales</taxon>
        <taxon>Saprolegniaceae</taxon>
        <taxon>Saprolegnia</taxon>
    </lineage>
</organism>
<dbReference type="Proteomes" id="UP000030745">
    <property type="component" value="Unassembled WGS sequence"/>
</dbReference>
<name>A0A067BYJ7_SAPPC</name>
<keyword evidence="2" id="KW-1185">Reference proteome</keyword>
<reference evidence="1 2" key="1">
    <citation type="journal article" date="2013" name="PLoS Genet.">
        <title>Distinctive expansion of potential virulence genes in the genome of the oomycete fish pathogen Saprolegnia parasitica.</title>
        <authorList>
            <person name="Jiang R.H."/>
            <person name="de Bruijn I."/>
            <person name="Haas B.J."/>
            <person name="Belmonte R."/>
            <person name="Lobach L."/>
            <person name="Christie J."/>
            <person name="van den Ackerveken G."/>
            <person name="Bottin A."/>
            <person name="Bulone V."/>
            <person name="Diaz-Moreno S.M."/>
            <person name="Dumas B."/>
            <person name="Fan L."/>
            <person name="Gaulin E."/>
            <person name="Govers F."/>
            <person name="Grenville-Briggs L.J."/>
            <person name="Horner N.R."/>
            <person name="Levin J.Z."/>
            <person name="Mammella M."/>
            <person name="Meijer H.J."/>
            <person name="Morris P."/>
            <person name="Nusbaum C."/>
            <person name="Oome S."/>
            <person name="Phillips A.J."/>
            <person name="van Rooyen D."/>
            <person name="Rzeszutek E."/>
            <person name="Saraiva M."/>
            <person name="Secombes C.J."/>
            <person name="Seidl M.F."/>
            <person name="Snel B."/>
            <person name="Stassen J.H."/>
            <person name="Sykes S."/>
            <person name="Tripathy S."/>
            <person name="van den Berg H."/>
            <person name="Vega-Arreguin J.C."/>
            <person name="Wawra S."/>
            <person name="Young S.K."/>
            <person name="Zeng Q."/>
            <person name="Dieguez-Uribeondo J."/>
            <person name="Russ C."/>
            <person name="Tyler B.M."/>
            <person name="van West P."/>
        </authorList>
    </citation>
    <scope>NUCLEOTIDE SEQUENCE [LARGE SCALE GENOMIC DNA]</scope>
    <source>
        <strain evidence="1 2">CBS 223.65</strain>
    </source>
</reference>
<dbReference type="EMBL" id="KK583278">
    <property type="protein sequence ID" value="KDO21925.1"/>
    <property type="molecule type" value="Genomic_DNA"/>
</dbReference>
<dbReference type="GeneID" id="24135009"/>
<sequence length="69" mass="7016">MGAQRAFIEAVASGDATVVANLLRDGADANALDDHPMLAVAALHGHTSVVAALLEAKADVDAMTPVLQH</sequence>
<dbReference type="RefSeq" id="XP_012207367.1">
    <property type="nucleotide sequence ID" value="XM_012351977.1"/>
</dbReference>
<proteinExistence type="predicted"/>
<dbReference type="InterPro" id="IPR036770">
    <property type="entry name" value="Ankyrin_rpt-contain_sf"/>
</dbReference>
<dbReference type="VEuPathDB" id="FungiDB:SPRG_13107"/>
<dbReference type="KEGG" id="spar:SPRG_13107"/>
<protein>
    <submittedName>
        <fullName evidence="1">Uncharacterized protein</fullName>
    </submittedName>
</protein>
<accession>A0A067BYJ7</accession>
<dbReference type="Pfam" id="PF00023">
    <property type="entry name" value="Ank"/>
    <property type="match status" value="1"/>
</dbReference>